<protein>
    <recommendedName>
        <fullName evidence="6">Ferredoxin III</fullName>
    </recommendedName>
</protein>
<dbReference type="OrthoDB" id="9794954at2"/>
<dbReference type="EMBL" id="SWAD01000137">
    <property type="protein sequence ID" value="TMQ74928.1"/>
    <property type="molecule type" value="Genomic_DNA"/>
</dbReference>
<keyword evidence="1" id="KW-0004">4Fe-4S</keyword>
<evidence type="ECO:0000256" key="1">
    <source>
        <dbReference type="ARBA" id="ARBA00022485"/>
    </source>
</evidence>
<accession>A0A5S4EHY9</accession>
<feature type="domain" description="4Fe-4S ferredoxin-type" evidence="7">
    <location>
        <begin position="66"/>
        <end position="96"/>
    </location>
</feature>
<dbReference type="InterPro" id="IPR017896">
    <property type="entry name" value="4Fe4S_Fe-S-bd"/>
</dbReference>
<evidence type="ECO:0000259" key="7">
    <source>
        <dbReference type="PROSITE" id="PS51379"/>
    </source>
</evidence>
<evidence type="ECO:0000256" key="4">
    <source>
        <dbReference type="ARBA" id="ARBA00023014"/>
    </source>
</evidence>
<feature type="domain" description="4Fe-4S ferredoxin-type" evidence="7">
    <location>
        <begin position="18"/>
        <end position="47"/>
    </location>
</feature>
<dbReference type="Gene3D" id="3.30.70.20">
    <property type="match status" value="1"/>
</dbReference>
<evidence type="ECO:0000256" key="2">
    <source>
        <dbReference type="ARBA" id="ARBA00022723"/>
    </source>
</evidence>
<reference evidence="8 9" key="1">
    <citation type="submission" date="2019-04" db="EMBL/GenBank/DDBJ databases">
        <title>A novel phosphate-accumulating bacterium identified in bioreactor for phosphate removal from wastewater.</title>
        <authorList>
            <person name="Kotlyarov R.Y."/>
            <person name="Beletsky A.V."/>
            <person name="Kallistova A.Y."/>
            <person name="Dorofeev A.G."/>
            <person name="Nikolaev Y.Y."/>
            <person name="Pimenov N.V."/>
            <person name="Ravin N.V."/>
            <person name="Mardanov A.V."/>
        </authorList>
    </citation>
    <scope>NUCLEOTIDE SEQUENCE [LARGE SCALE GENOMIC DNA]</scope>
    <source>
        <strain evidence="8 9">Bin19</strain>
    </source>
</reference>
<keyword evidence="4" id="KW-0411">Iron-sulfur</keyword>
<evidence type="ECO:0000256" key="3">
    <source>
        <dbReference type="ARBA" id="ARBA00023004"/>
    </source>
</evidence>
<dbReference type="GO" id="GO:0046872">
    <property type="term" value="F:metal ion binding"/>
    <property type="evidence" value="ECO:0007669"/>
    <property type="project" value="UniProtKB-KW"/>
</dbReference>
<organism evidence="8 9">
    <name type="scientific">Candidatus Accumulibacter phosphatis</name>
    <dbReference type="NCBI Taxonomy" id="327160"/>
    <lineage>
        <taxon>Bacteria</taxon>
        <taxon>Pseudomonadati</taxon>
        <taxon>Pseudomonadota</taxon>
        <taxon>Betaproteobacteria</taxon>
        <taxon>Candidatus Accumulibacter</taxon>
    </lineage>
</organism>
<dbReference type="PANTHER" id="PTHR24960:SF83">
    <property type="entry name" value="4FE-4S FERREDOXIN-TYPE DOMAIN-CONTAINING PROTEIN"/>
    <property type="match status" value="1"/>
</dbReference>
<dbReference type="GO" id="GO:0051539">
    <property type="term" value="F:4 iron, 4 sulfur cluster binding"/>
    <property type="evidence" value="ECO:0007669"/>
    <property type="project" value="UniProtKB-KW"/>
</dbReference>
<keyword evidence="9" id="KW-1185">Reference proteome</keyword>
<dbReference type="NCBIfam" id="TIGR02936">
    <property type="entry name" value="fdxN_nitrog"/>
    <property type="match status" value="1"/>
</dbReference>
<dbReference type="PANTHER" id="PTHR24960">
    <property type="entry name" value="PHOTOSYSTEM I IRON-SULFUR CENTER-RELATED"/>
    <property type="match status" value="1"/>
</dbReference>
<dbReference type="SUPFAM" id="SSF54862">
    <property type="entry name" value="4Fe-4S ferredoxins"/>
    <property type="match status" value="1"/>
</dbReference>
<dbReference type="PROSITE" id="PS00198">
    <property type="entry name" value="4FE4S_FER_1"/>
    <property type="match status" value="2"/>
</dbReference>
<proteinExistence type="predicted"/>
<keyword evidence="5" id="KW-0535">Nitrogen fixation</keyword>
<keyword evidence="3" id="KW-0408">Iron</keyword>
<evidence type="ECO:0000313" key="9">
    <source>
        <dbReference type="Proteomes" id="UP000306324"/>
    </source>
</evidence>
<evidence type="ECO:0000256" key="6">
    <source>
        <dbReference type="ARBA" id="ARBA00030616"/>
    </source>
</evidence>
<dbReference type="InterPro" id="IPR017900">
    <property type="entry name" value="4Fe4S_Fe_S_CS"/>
</dbReference>
<dbReference type="InterPro" id="IPR050157">
    <property type="entry name" value="PSI_iron-sulfur_center"/>
</dbReference>
<dbReference type="Pfam" id="PF12838">
    <property type="entry name" value="Fer4_7"/>
    <property type="match status" value="1"/>
</dbReference>
<keyword evidence="2" id="KW-0479">Metal-binding</keyword>
<evidence type="ECO:0000313" key="8">
    <source>
        <dbReference type="EMBL" id="TMQ74928.1"/>
    </source>
</evidence>
<dbReference type="RefSeq" id="WP_046534769.1">
    <property type="nucleotide sequence ID" value="NZ_SWAD01000137.1"/>
</dbReference>
<sequence length="98" mass="10593">MGTITGRTRGGDEWVPQFVSFLDPKKCIGCGRCYKVCPRNVLDLVERSEQLLADADEDGDDDDEMMVMTIANGADCIGCGACGRVCPKDCYTYEVAAG</sequence>
<comment type="caution">
    <text evidence="8">The sequence shown here is derived from an EMBL/GenBank/DDBJ whole genome shotgun (WGS) entry which is preliminary data.</text>
</comment>
<gene>
    <name evidence="8" type="ORF">ACCUM_2473</name>
</gene>
<name>A0A5S4EHY9_9PROT</name>
<dbReference type="AlphaFoldDB" id="A0A5S4EHY9"/>
<evidence type="ECO:0000256" key="5">
    <source>
        <dbReference type="ARBA" id="ARBA00023231"/>
    </source>
</evidence>
<dbReference type="Proteomes" id="UP000306324">
    <property type="component" value="Unassembled WGS sequence"/>
</dbReference>
<dbReference type="PROSITE" id="PS51379">
    <property type="entry name" value="4FE4S_FER_2"/>
    <property type="match status" value="2"/>
</dbReference>
<dbReference type="InterPro" id="IPR014283">
    <property type="entry name" value="FdIII_4_nif"/>
</dbReference>